<dbReference type="Proteomes" id="UP000285060">
    <property type="component" value="Unassembled WGS sequence"/>
</dbReference>
<dbReference type="AlphaFoldDB" id="A0A3R6YS82"/>
<gene>
    <name evidence="2" type="ORF">DYB32_009629</name>
</gene>
<dbReference type="InterPro" id="IPR000953">
    <property type="entry name" value="Chromo/chromo_shadow_dom"/>
</dbReference>
<dbReference type="InterPro" id="IPR023780">
    <property type="entry name" value="Chromo_domain"/>
</dbReference>
<protein>
    <recommendedName>
        <fullName evidence="1">Chromo domain-containing protein</fullName>
    </recommendedName>
</protein>
<organism evidence="2 3">
    <name type="scientific">Aphanomyces invadans</name>
    <dbReference type="NCBI Taxonomy" id="157072"/>
    <lineage>
        <taxon>Eukaryota</taxon>
        <taxon>Sar</taxon>
        <taxon>Stramenopiles</taxon>
        <taxon>Oomycota</taxon>
        <taxon>Saprolegniomycetes</taxon>
        <taxon>Saprolegniales</taxon>
        <taxon>Verrucalvaceae</taxon>
        <taxon>Aphanomyces</taxon>
    </lineage>
</organism>
<feature type="domain" description="Chromo" evidence="1">
    <location>
        <begin position="45"/>
        <end position="97"/>
    </location>
</feature>
<dbReference type="EMBL" id="QUSY01002194">
    <property type="protein sequence ID" value="RHY22068.1"/>
    <property type="molecule type" value="Genomic_DNA"/>
</dbReference>
<dbReference type="Pfam" id="PF00385">
    <property type="entry name" value="Chromo"/>
    <property type="match status" value="1"/>
</dbReference>
<dbReference type="CDD" id="cd00024">
    <property type="entry name" value="CD_CSD"/>
    <property type="match status" value="1"/>
</dbReference>
<evidence type="ECO:0000259" key="1">
    <source>
        <dbReference type="PROSITE" id="PS50013"/>
    </source>
</evidence>
<dbReference type="InterPro" id="IPR016197">
    <property type="entry name" value="Chromo-like_dom_sf"/>
</dbReference>
<name>A0A3R6YS82_9STRA</name>
<evidence type="ECO:0000313" key="2">
    <source>
        <dbReference type="EMBL" id="RHY22068.1"/>
    </source>
</evidence>
<proteinExistence type="predicted"/>
<dbReference type="VEuPathDB" id="FungiDB:H310_13046"/>
<sequence length="167" mass="18731">MEMQQLVPPHDVSLHHARLLKLYLEAERDVAEDLIEQVAFGDSGFHVEALEEIRDNAGRFEVKVKWLGQDEAEASWEPATALYEDIPVIFRRWTKSNPKLKFMSAMLAGVEKATGHPLQEGGVPVGIAHAKCVALAEVRASAECLRCRLRYQAQVQHFIGWLLGSSQ</sequence>
<keyword evidence="3" id="KW-1185">Reference proteome</keyword>
<evidence type="ECO:0000313" key="3">
    <source>
        <dbReference type="Proteomes" id="UP000285060"/>
    </source>
</evidence>
<dbReference type="Gene3D" id="2.40.50.40">
    <property type="match status" value="1"/>
</dbReference>
<dbReference type="PROSITE" id="PS50013">
    <property type="entry name" value="CHROMO_2"/>
    <property type="match status" value="1"/>
</dbReference>
<dbReference type="SUPFAM" id="SSF54160">
    <property type="entry name" value="Chromo domain-like"/>
    <property type="match status" value="1"/>
</dbReference>
<accession>A0A3R6YS82</accession>
<reference evidence="2 3" key="1">
    <citation type="submission" date="2018-08" db="EMBL/GenBank/DDBJ databases">
        <title>Aphanomyces genome sequencing and annotation.</title>
        <authorList>
            <person name="Minardi D."/>
            <person name="Oidtmann B."/>
            <person name="Van Der Giezen M."/>
            <person name="Studholme D.J."/>
        </authorList>
    </citation>
    <scope>NUCLEOTIDE SEQUENCE [LARGE SCALE GENOMIC DNA]</scope>
    <source>
        <strain evidence="2 3">NJM0002</strain>
    </source>
</reference>
<comment type="caution">
    <text evidence="2">The sequence shown here is derived from an EMBL/GenBank/DDBJ whole genome shotgun (WGS) entry which is preliminary data.</text>
</comment>